<dbReference type="SMART" id="SM00028">
    <property type="entry name" value="TPR"/>
    <property type="match status" value="20"/>
</dbReference>
<sequence>MAKRKRLNLRIVILLGVVAFLFLAAGGYFAWPRLFPPDPVPLLAKAEAAYADGQWASAVKYYGRTIRAQKARGIEVPGNYYKLAIAEMEHALRTPDLPDARRAQFFNAGQQHLYQALTIDPKFLDARAKIADIEWGRTVRDGKNAPVFIEQAEKLLPLLKDSSDQAQAYFRRGYAQAILMTTTGNRALFYEALADFNEAIALEPDNVDYWLTGKFRLLVHARQSIQKDMSEQAEETIKEAIRLNPAVAQFYVDYSKFLIGLDRRSDALEQIKKAIKAEPNNAVGMMAEANYYMSDGRMEEAIKSLEEAEKIDPTDFHVYQNQAFVLRRLQRMTDATEAVRRGLGVISSLLESEEGDEATADLQKNYELTRAQLQLNYDLGDRLMDEVRIVAELTAEQKQQRVEEVRACIERIDELVASGHQELPRRSKLLARIALFENDLPEARRLFRQAHNSFKKNDIFEPQTSNLLVDVYIRLRQWAEAEKILAEFVEKGWGNKAPVLLSMARIQIHYRENDRAERLLRRLLEIDPDNSEAKHWLMLIKIRKGQIERLPPGGKPPVTVVVFLLNQAETKWFQGQRRDALELAEHLYERVPENMAVVRQLLAMYTQLGRKDEGRALLQKAIETHPDRPELKVQLSILSLPNEEARREARLKLAEEMEDPYRRAAAKAAVYLVADDVDKYVHWLQKSLELAPERDRPRLVERLFLAAMRREDWSLAEQCVDMARHENMDRVGGRLFSAQLDIQRGNVDDAVRKLDDVLDERPDLRPARMLLGDCYYRKGEMALAAREFQLVFDADRGFSPAAIQMIRVTKSSQDWDAWKRWVENAYRLAPRNPFVRGEYLEMIEEQADPYKIIDQRKVILQTNPKDGANRYRLALLYEKTRQLKKAEDTLKSILYMSPDKIRSAALLIQFYNRTHQTGGVDDLVSQLLNNAKTPSAKIDVYLMYGQFLVDRRIDQALAAYNMASEIDPDDPRPYLAKAEALARRPQMVEAVEAMATYVKLKPDEPAAMKRLITYRLEAGQYDQAAKELSVILAEDPADPLALMLHGVLAFRQGNNAEALASLEKALEVNKDYAPAMVQIAEVYLSEGQLSMARDLLAKALRLTTAGKKEVAMQLAQVHMQLGDATSAENTYQSIIRENADYAQAYKALANAWLKARKWVRLTNFLKVAQEQFPDDPYYFVIESQMWYTRADSSKASEAAGRALSLSQDDSDLLRSYLRLLLEAGQDQRAMEVIGSYENRPGSDFAPWLMAIRARILASRGDQNQADDLFQQAVRQVVPGSLGFVALQYRIVHGLPLTCEKIVEWFALRPDDWAIREVAGTLLREKGDYEASLRYCQEALQLGKTNADRLSAHVGLGQTYYLTNNYEESEKAYLAALKLEPRNAYALNNLAYIYVENMNKPEEAVKLAKLAAELAPNNASILDTYGWTLSKLDEHSEAAKYLARAVQLQPSPTNRYHLGWTLEQRGHKGDALQQYETARIMLQENEAPDLRKALDEAIQRLRR</sequence>
<dbReference type="PANTHER" id="PTHR45586:SF1">
    <property type="entry name" value="LIPOPOLYSACCHARIDE ASSEMBLY PROTEIN B"/>
    <property type="match status" value="1"/>
</dbReference>
<keyword evidence="3" id="KW-0472">Membrane</keyword>
<keyword evidence="2" id="KW-0802">TPR repeat</keyword>
<dbReference type="InterPro" id="IPR011990">
    <property type="entry name" value="TPR-like_helical_dom_sf"/>
</dbReference>
<dbReference type="Pfam" id="PF13181">
    <property type="entry name" value="TPR_8"/>
    <property type="match status" value="1"/>
</dbReference>
<name>A0A0F9W1Y8_9ZZZZ</name>
<organism evidence="4">
    <name type="scientific">marine sediment metagenome</name>
    <dbReference type="NCBI Taxonomy" id="412755"/>
    <lineage>
        <taxon>unclassified sequences</taxon>
        <taxon>metagenomes</taxon>
        <taxon>ecological metagenomes</taxon>
    </lineage>
</organism>
<keyword evidence="3" id="KW-1133">Transmembrane helix</keyword>
<feature type="transmembrane region" description="Helical" evidence="3">
    <location>
        <begin position="12"/>
        <end position="31"/>
    </location>
</feature>
<keyword evidence="3" id="KW-0812">Transmembrane</keyword>
<dbReference type="InterPro" id="IPR051012">
    <property type="entry name" value="CellSynth/LPSAsmb/PSIAsmb"/>
</dbReference>
<dbReference type="Pfam" id="PF13432">
    <property type="entry name" value="TPR_16"/>
    <property type="match status" value="6"/>
</dbReference>
<accession>A0A0F9W1Y8</accession>
<evidence type="ECO:0000256" key="2">
    <source>
        <dbReference type="ARBA" id="ARBA00022803"/>
    </source>
</evidence>
<proteinExistence type="predicted"/>
<gene>
    <name evidence="4" type="ORF">LCGC14_0017650</name>
</gene>
<evidence type="ECO:0000313" key="4">
    <source>
        <dbReference type="EMBL" id="KKO11286.1"/>
    </source>
</evidence>
<dbReference type="PROSITE" id="PS50005">
    <property type="entry name" value="TPR"/>
    <property type="match status" value="6"/>
</dbReference>
<dbReference type="SUPFAM" id="SSF48452">
    <property type="entry name" value="TPR-like"/>
    <property type="match status" value="5"/>
</dbReference>
<dbReference type="InterPro" id="IPR019734">
    <property type="entry name" value="TPR_rpt"/>
</dbReference>
<dbReference type="EMBL" id="LAZR01000003">
    <property type="protein sequence ID" value="KKO11286.1"/>
    <property type="molecule type" value="Genomic_DNA"/>
</dbReference>
<evidence type="ECO:0000256" key="1">
    <source>
        <dbReference type="ARBA" id="ARBA00022737"/>
    </source>
</evidence>
<dbReference type="Pfam" id="PF13429">
    <property type="entry name" value="TPR_15"/>
    <property type="match status" value="1"/>
</dbReference>
<dbReference type="PANTHER" id="PTHR45586">
    <property type="entry name" value="TPR REPEAT-CONTAINING PROTEIN PA4667"/>
    <property type="match status" value="1"/>
</dbReference>
<comment type="caution">
    <text evidence="4">The sequence shown here is derived from an EMBL/GenBank/DDBJ whole genome shotgun (WGS) entry which is preliminary data.</text>
</comment>
<protein>
    <submittedName>
        <fullName evidence="4">Uncharacterized protein</fullName>
    </submittedName>
</protein>
<dbReference type="Gene3D" id="1.25.40.10">
    <property type="entry name" value="Tetratricopeptide repeat domain"/>
    <property type="match status" value="8"/>
</dbReference>
<reference evidence="4" key="1">
    <citation type="journal article" date="2015" name="Nature">
        <title>Complex archaea that bridge the gap between prokaryotes and eukaryotes.</title>
        <authorList>
            <person name="Spang A."/>
            <person name="Saw J.H."/>
            <person name="Jorgensen S.L."/>
            <person name="Zaremba-Niedzwiedzka K."/>
            <person name="Martijn J."/>
            <person name="Lind A.E."/>
            <person name="van Eijk R."/>
            <person name="Schleper C."/>
            <person name="Guy L."/>
            <person name="Ettema T.J."/>
        </authorList>
    </citation>
    <scope>NUCLEOTIDE SEQUENCE</scope>
</reference>
<keyword evidence="1" id="KW-0677">Repeat</keyword>
<evidence type="ECO:0000256" key="3">
    <source>
        <dbReference type="SAM" id="Phobius"/>
    </source>
</evidence>